<evidence type="ECO:0000256" key="4">
    <source>
        <dbReference type="RuleBase" id="RU003445"/>
    </source>
</evidence>
<dbReference type="GO" id="GO:0022618">
    <property type="term" value="P:protein-RNA complex assembly"/>
    <property type="evidence" value="ECO:0007669"/>
    <property type="project" value="TreeGrafter"/>
</dbReference>
<evidence type="ECO:0000313" key="6">
    <source>
        <dbReference type="Proteomes" id="UP000030763"/>
    </source>
</evidence>
<dbReference type="PANTHER" id="PTHR10965">
    <property type="entry name" value="60S RIBOSOMAL PROTEIN L38"/>
    <property type="match status" value="1"/>
</dbReference>
<protein>
    <submittedName>
        <fullName evidence="5">ATP synthase beta chain, putative</fullName>
    </submittedName>
</protein>
<dbReference type="InterPro" id="IPR038464">
    <property type="entry name" value="Ribosomal_eL38_sf"/>
</dbReference>
<evidence type="ECO:0000313" key="5">
    <source>
        <dbReference type="EMBL" id="CDJ58267.1"/>
    </source>
</evidence>
<dbReference type="Proteomes" id="UP000030763">
    <property type="component" value="Unassembled WGS sequence"/>
</dbReference>
<reference evidence="5" key="1">
    <citation type="submission" date="2013-10" db="EMBL/GenBank/DDBJ databases">
        <title>Genomic analysis of the causative agents of coccidiosis in chickens.</title>
        <authorList>
            <person name="Reid A.J."/>
            <person name="Blake D."/>
            <person name="Billington K."/>
            <person name="Browne H."/>
            <person name="Dunn M."/>
            <person name="Hung S."/>
            <person name="Kawahara F."/>
            <person name="Miranda-Saavedra D."/>
            <person name="Mourier T."/>
            <person name="Nagra H."/>
            <person name="Otto T.D."/>
            <person name="Rawlings N."/>
            <person name="Sanchez A."/>
            <person name="Sanders M."/>
            <person name="Subramaniam C."/>
            <person name="Tay Y."/>
            <person name="Dear P."/>
            <person name="Doerig C."/>
            <person name="Gruber A."/>
            <person name="Parkinson J."/>
            <person name="Shirley M."/>
            <person name="Wan K.L."/>
            <person name="Berriman M."/>
            <person name="Tomley F."/>
            <person name="Pain A."/>
        </authorList>
    </citation>
    <scope>NUCLEOTIDE SEQUENCE [LARGE SCALE GENOMIC DNA]</scope>
    <source>
        <strain evidence="5">Weybridge</strain>
    </source>
</reference>
<dbReference type="GO" id="GO:0003735">
    <property type="term" value="F:structural constituent of ribosome"/>
    <property type="evidence" value="ECO:0007669"/>
    <property type="project" value="InterPro"/>
</dbReference>
<evidence type="ECO:0000256" key="3">
    <source>
        <dbReference type="ARBA" id="ARBA00023274"/>
    </source>
</evidence>
<dbReference type="OrthoDB" id="10250488at2759"/>
<comment type="similarity">
    <text evidence="1 4">Belongs to the eukaryotic ribosomal protein eL38 family.</text>
</comment>
<dbReference type="InterPro" id="IPR002675">
    <property type="entry name" value="Ribosomal_eL38"/>
</dbReference>
<dbReference type="RefSeq" id="XP_013334913.1">
    <property type="nucleotide sequence ID" value="XM_013479459.1"/>
</dbReference>
<keyword evidence="2 4" id="KW-0689">Ribosomal protein</keyword>
<keyword evidence="6" id="KW-1185">Reference proteome</keyword>
<dbReference type="GO" id="GO:0022625">
    <property type="term" value="C:cytosolic large ribosomal subunit"/>
    <property type="evidence" value="ECO:0007669"/>
    <property type="project" value="TreeGrafter"/>
</dbReference>
<dbReference type="GeneID" id="25340043"/>
<dbReference type="EMBL" id="HG719569">
    <property type="protein sequence ID" value="CDJ58267.1"/>
    <property type="molecule type" value="Genomic_DNA"/>
</dbReference>
<dbReference type="Gene3D" id="3.30.720.90">
    <property type="match status" value="1"/>
</dbReference>
<proteinExistence type="inferred from homology"/>
<dbReference type="Pfam" id="PF01781">
    <property type="entry name" value="Ribosomal_L38e"/>
    <property type="match status" value="1"/>
</dbReference>
<evidence type="ECO:0000256" key="1">
    <source>
        <dbReference type="ARBA" id="ARBA00007803"/>
    </source>
</evidence>
<dbReference type="VEuPathDB" id="ToxoDB:EMWEY_00070020"/>
<reference evidence="5" key="2">
    <citation type="submission" date="2013-10" db="EMBL/GenBank/DDBJ databases">
        <authorList>
            <person name="Aslett M."/>
        </authorList>
    </citation>
    <scope>NUCLEOTIDE SEQUENCE [LARGE SCALE GENOMIC DNA]</scope>
    <source>
        <strain evidence="5">Weybridge</strain>
    </source>
</reference>
<dbReference type="AlphaFoldDB" id="U6M205"/>
<evidence type="ECO:0000256" key="2">
    <source>
        <dbReference type="ARBA" id="ARBA00022980"/>
    </source>
</evidence>
<accession>U6M205</accession>
<dbReference type="GO" id="GO:0006412">
    <property type="term" value="P:translation"/>
    <property type="evidence" value="ECO:0007669"/>
    <property type="project" value="InterPro"/>
</dbReference>
<gene>
    <name evidence="5" type="ORF">EMWEY_00070020</name>
</gene>
<sequence>MAREIRDIREFLQTARRKDARKVIILKKVRRGGNPYGAAGGAAGGAAAAAAAQIITKFKIRCAKQLYTLVVTDKQKAQKIESSLPPSVKQQVIPAKK</sequence>
<dbReference type="PANTHER" id="PTHR10965:SF0">
    <property type="entry name" value="LARGE RIBOSOMAL SUBUNIT PROTEIN EL38"/>
    <property type="match status" value="1"/>
</dbReference>
<name>U6M205_EIMMA</name>
<organism evidence="5 6">
    <name type="scientific">Eimeria maxima</name>
    <name type="common">Coccidian parasite</name>
    <dbReference type="NCBI Taxonomy" id="5804"/>
    <lineage>
        <taxon>Eukaryota</taxon>
        <taxon>Sar</taxon>
        <taxon>Alveolata</taxon>
        <taxon>Apicomplexa</taxon>
        <taxon>Conoidasida</taxon>
        <taxon>Coccidia</taxon>
        <taxon>Eucoccidiorida</taxon>
        <taxon>Eimeriorina</taxon>
        <taxon>Eimeriidae</taxon>
        <taxon>Eimeria</taxon>
    </lineage>
</organism>
<dbReference type="OMA" id="RCHRFIY"/>
<keyword evidence="3 4" id="KW-0687">Ribonucleoprotein</keyword>